<evidence type="ECO:0008006" key="5">
    <source>
        <dbReference type="Google" id="ProtNLM"/>
    </source>
</evidence>
<reference evidence="2 3" key="1">
    <citation type="submission" date="2017-12" db="EMBL/GenBank/DDBJ databases">
        <title>Sequencing the genomes of 1000 Actinobacteria strains.</title>
        <authorList>
            <person name="Klenk H.-P."/>
        </authorList>
    </citation>
    <scope>NUCLEOTIDE SEQUENCE [LARGE SCALE GENOMIC DNA]</scope>
    <source>
        <strain evidence="2 3">DSM 45165</strain>
    </source>
</reference>
<dbReference type="EMBL" id="JACJHR010000082">
    <property type="protein sequence ID" value="MBB2504815.1"/>
    <property type="molecule type" value="Genomic_DNA"/>
</dbReference>
<evidence type="ECO:0000313" key="1">
    <source>
        <dbReference type="EMBL" id="MBB2504815.1"/>
    </source>
</evidence>
<evidence type="ECO:0000313" key="2">
    <source>
        <dbReference type="EMBL" id="PKV91593.1"/>
    </source>
</evidence>
<dbReference type="Proteomes" id="UP000233750">
    <property type="component" value="Unassembled WGS sequence"/>
</dbReference>
<protein>
    <recommendedName>
        <fullName evidence="5">Small CPxCG-related zinc finger protein</fullName>
    </recommendedName>
</protein>
<dbReference type="EMBL" id="PJMY01000003">
    <property type="protein sequence ID" value="PKV91593.1"/>
    <property type="molecule type" value="Genomic_DNA"/>
</dbReference>
<sequence length="60" mass="6774">MTAPEPTCSRCGRARAAETDPLAALAWVSTKENGEQRWLCPDCARNHVRDIEGKLPDEYW</sequence>
<dbReference type="AlphaFoldDB" id="A0A2N3WCN2"/>
<proteinExistence type="predicted"/>
<accession>A0A8E1W7A8</accession>
<dbReference type="OrthoDB" id="3578149at2"/>
<accession>A0A2N3WCN2</accession>
<keyword evidence="3" id="KW-1185">Reference proteome</keyword>
<comment type="caution">
    <text evidence="2">The sequence shown here is derived from an EMBL/GenBank/DDBJ whole genome shotgun (WGS) entry which is preliminary data.</text>
</comment>
<evidence type="ECO:0000313" key="3">
    <source>
        <dbReference type="Proteomes" id="UP000233750"/>
    </source>
</evidence>
<gene>
    <name evidence="2" type="ORF">ATK30_2374</name>
    <name evidence="1" type="ORF">H5411_37450</name>
</gene>
<dbReference type="Proteomes" id="UP000550260">
    <property type="component" value="Unassembled WGS sequence"/>
</dbReference>
<evidence type="ECO:0000313" key="4">
    <source>
        <dbReference type="Proteomes" id="UP000550260"/>
    </source>
</evidence>
<reference evidence="1 4" key="2">
    <citation type="submission" date="2020-08" db="EMBL/GenBank/DDBJ databases">
        <title>Amycolatopsis echigonensis JCM 21831.</title>
        <authorList>
            <person name="Tedsree N."/>
            <person name="Kuncharoen N."/>
            <person name="Likhitwitayawuid K."/>
            <person name="Tanasupawat S."/>
        </authorList>
    </citation>
    <scope>NUCLEOTIDE SEQUENCE [LARGE SCALE GENOMIC DNA]</scope>
    <source>
        <strain evidence="1 4">JCM 21831</strain>
    </source>
</reference>
<organism evidence="2 3">
    <name type="scientific">Amycolatopsis echigonensis</name>
    <dbReference type="NCBI Taxonomy" id="2576905"/>
    <lineage>
        <taxon>Bacteria</taxon>
        <taxon>Bacillati</taxon>
        <taxon>Actinomycetota</taxon>
        <taxon>Actinomycetes</taxon>
        <taxon>Pseudonocardiales</taxon>
        <taxon>Pseudonocardiaceae</taxon>
        <taxon>Amycolatopsis</taxon>
    </lineage>
</organism>
<name>A0A2N3WCN2_9PSEU</name>